<dbReference type="EMBL" id="CAJVCH010532930">
    <property type="protein sequence ID" value="CAG7824461.1"/>
    <property type="molecule type" value="Genomic_DNA"/>
</dbReference>
<name>A0A8J2KZK1_9HEXA</name>
<evidence type="ECO:0000313" key="2">
    <source>
        <dbReference type="Proteomes" id="UP000708208"/>
    </source>
</evidence>
<feature type="non-terminal residue" evidence="1">
    <location>
        <position position="1"/>
    </location>
</feature>
<dbReference type="AlphaFoldDB" id="A0A8J2KZK1"/>
<comment type="caution">
    <text evidence="1">The sequence shown here is derived from an EMBL/GenBank/DDBJ whole genome shotgun (WGS) entry which is preliminary data.</text>
</comment>
<organism evidence="1 2">
    <name type="scientific">Allacma fusca</name>
    <dbReference type="NCBI Taxonomy" id="39272"/>
    <lineage>
        <taxon>Eukaryota</taxon>
        <taxon>Metazoa</taxon>
        <taxon>Ecdysozoa</taxon>
        <taxon>Arthropoda</taxon>
        <taxon>Hexapoda</taxon>
        <taxon>Collembola</taxon>
        <taxon>Symphypleona</taxon>
        <taxon>Sminthuridae</taxon>
        <taxon>Allacma</taxon>
    </lineage>
</organism>
<sequence length="20" mass="2238">LIEFCTTGDRITTVSHSPFI</sequence>
<dbReference type="Proteomes" id="UP000708208">
    <property type="component" value="Unassembled WGS sequence"/>
</dbReference>
<protein>
    <submittedName>
        <fullName evidence="1">Uncharacterized protein</fullName>
    </submittedName>
</protein>
<keyword evidence="2" id="KW-1185">Reference proteome</keyword>
<reference evidence="1" key="1">
    <citation type="submission" date="2021-06" db="EMBL/GenBank/DDBJ databases">
        <authorList>
            <person name="Hodson N. C."/>
            <person name="Mongue J. A."/>
            <person name="Jaron S. K."/>
        </authorList>
    </citation>
    <scope>NUCLEOTIDE SEQUENCE</scope>
</reference>
<evidence type="ECO:0000313" key="1">
    <source>
        <dbReference type="EMBL" id="CAG7824461.1"/>
    </source>
</evidence>
<feature type="non-terminal residue" evidence="1">
    <location>
        <position position="20"/>
    </location>
</feature>
<gene>
    <name evidence="1" type="ORF">AFUS01_LOCUS34615</name>
</gene>
<proteinExistence type="predicted"/>
<accession>A0A8J2KZK1</accession>